<sequence length="98" mass="10505">MPNSILTLVLLAVLVLTVAGVCCLAITSHRRIAEQAMHRARPEDVPRMLETSGRTLGDLLNSLKLLGRWTLPMTPADMGSPINGGSVGDVEPSLEETE</sequence>
<dbReference type="EMBL" id="BAAABX010000057">
    <property type="protein sequence ID" value="GAA0426554.1"/>
    <property type="molecule type" value="Genomic_DNA"/>
</dbReference>
<protein>
    <submittedName>
        <fullName evidence="2">Uncharacterized protein</fullName>
    </submittedName>
</protein>
<keyword evidence="3" id="KW-1185">Reference proteome</keyword>
<organism evidence="2 3">
    <name type="scientific">Streptomyces luteireticuli</name>
    <dbReference type="NCBI Taxonomy" id="173858"/>
    <lineage>
        <taxon>Bacteria</taxon>
        <taxon>Bacillati</taxon>
        <taxon>Actinomycetota</taxon>
        <taxon>Actinomycetes</taxon>
        <taxon>Kitasatosporales</taxon>
        <taxon>Streptomycetaceae</taxon>
        <taxon>Streptomyces</taxon>
    </lineage>
</organism>
<evidence type="ECO:0000313" key="2">
    <source>
        <dbReference type="EMBL" id="GAA0426554.1"/>
    </source>
</evidence>
<comment type="caution">
    <text evidence="2">The sequence shown here is derived from an EMBL/GenBank/DDBJ whole genome shotgun (WGS) entry which is preliminary data.</text>
</comment>
<evidence type="ECO:0000256" key="1">
    <source>
        <dbReference type="SAM" id="MobiDB-lite"/>
    </source>
</evidence>
<evidence type="ECO:0000313" key="3">
    <source>
        <dbReference type="Proteomes" id="UP001500879"/>
    </source>
</evidence>
<gene>
    <name evidence="2" type="ORF">GCM10010357_55150</name>
</gene>
<accession>A0ABP3ITY4</accession>
<name>A0ABP3ITY4_9ACTN</name>
<dbReference type="RefSeq" id="WP_344029897.1">
    <property type="nucleotide sequence ID" value="NZ_BAAABX010000057.1"/>
</dbReference>
<dbReference type="Proteomes" id="UP001500879">
    <property type="component" value="Unassembled WGS sequence"/>
</dbReference>
<reference evidence="3" key="1">
    <citation type="journal article" date="2019" name="Int. J. Syst. Evol. Microbiol.">
        <title>The Global Catalogue of Microorganisms (GCM) 10K type strain sequencing project: providing services to taxonomists for standard genome sequencing and annotation.</title>
        <authorList>
            <consortium name="The Broad Institute Genomics Platform"/>
            <consortium name="The Broad Institute Genome Sequencing Center for Infectious Disease"/>
            <person name="Wu L."/>
            <person name="Ma J."/>
        </authorList>
    </citation>
    <scope>NUCLEOTIDE SEQUENCE [LARGE SCALE GENOMIC DNA]</scope>
    <source>
        <strain evidence="3">JCM 4788</strain>
    </source>
</reference>
<feature type="region of interest" description="Disordered" evidence="1">
    <location>
        <begin position="77"/>
        <end position="98"/>
    </location>
</feature>
<proteinExistence type="predicted"/>